<evidence type="ECO:0000256" key="5">
    <source>
        <dbReference type="RuleBase" id="RU362073"/>
    </source>
</evidence>
<dbReference type="EMBL" id="RSFA01000002">
    <property type="protein sequence ID" value="RSD32867.1"/>
    <property type="molecule type" value="Genomic_DNA"/>
</dbReference>
<evidence type="ECO:0000256" key="4">
    <source>
        <dbReference type="ARBA" id="ARBA00023143"/>
    </source>
</evidence>
<gene>
    <name evidence="10" type="ORF">EJA03_00995</name>
    <name evidence="9" type="ORF">EJA03_18675</name>
    <name evidence="8" type="ORF">F0225_14100</name>
</gene>
<evidence type="ECO:0000313" key="9">
    <source>
        <dbReference type="EMBL" id="RSD29111.1"/>
    </source>
</evidence>
<dbReference type="InterPro" id="IPR010810">
    <property type="entry name" value="Flagellin_hook_IN_motif"/>
</dbReference>
<dbReference type="NCBIfam" id="NF006468">
    <property type="entry name" value="PRK08869.1-3"/>
    <property type="match status" value="1"/>
</dbReference>
<dbReference type="PANTHER" id="PTHR42792:SF2">
    <property type="entry name" value="FLAGELLIN"/>
    <property type="match status" value="1"/>
</dbReference>
<evidence type="ECO:0000256" key="2">
    <source>
        <dbReference type="ARBA" id="ARBA00022525"/>
    </source>
</evidence>
<evidence type="ECO:0000256" key="1">
    <source>
        <dbReference type="ARBA" id="ARBA00005709"/>
    </source>
</evidence>
<dbReference type="Pfam" id="PF00669">
    <property type="entry name" value="Flagellin_N"/>
    <property type="match status" value="1"/>
</dbReference>
<keyword evidence="10" id="KW-0966">Cell projection</keyword>
<keyword evidence="3" id="KW-0175">Coiled coil</keyword>
<dbReference type="EMBL" id="VTXC01000041">
    <property type="protein sequence ID" value="NOH72463.1"/>
    <property type="molecule type" value="Genomic_DNA"/>
</dbReference>
<dbReference type="InterPro" id="IPR042187">
    <property type="entry name" value="Flagellin_C_sub2"/>
</dbReference>
<keyword evidence="2 5" id="KW-0964">Secreted</keyword>
<dbReference type="Pfam" id="PF07196">
    <property type="entry name" value="Flagellin_IN"/>
    <property type="match status" value="1"/>
</dbReference>
<dbReference type="Gene3D" id="2.60.40.4390">
    <property type="match status" value="1"/>
</dbReference>
<comment type="caution">
    <text evidence="10">The sequence shown here is derived from an EMBL/GenBank/DDBJ whole genome shotgun (WGS) entry which is preliminary data.</text>
</comment>
<dbReference type="RefSeq" id="WP_125319389.1">
    <property type="nucleotide sequence ID" value="NZ_AP024889.1"/>
</dbReference>
<dbReference type="Gene3D" id="6.10.280.190">
    <property type="match status" value="1"/>
</dbReference>
<keyword evidence="4 5" id="KW-0975">Bacterial flagellum</keyword>
<organism evidence="10 11">
    <name type="scientific">Vibrio pectenicida</name>
    <dbReference type="NCBI Taxonomy" id="62763"/>
    <lineage>
        <taxon>Bacteria</taxon>
        <taxon>Pseudomonadati</taxon>
        <taxon>Pseudomonadota</taxon>
        <taxon>Gammaproteobacteria</taxon>
        <taxon>Vibrionales</taxon>
        <taxon>Vibrionaceae</taxon>
        <taxon>Vibrio</taxon>
    </lineage>
</organism>
<dbReference type="InterPro" id="IPR001029">
    <property type="entry name" value="Flagellin_N"/>
</dbReference>
<evidence type="ECO:0000259" key="7">
    <source>
        <dbReference type="Pfam" id="PF00700"/>
    </source>
</evidence>
<dbReference type="SUPFAM" id="SSF64518">
    <property type="entry name" value="Phase 1 flagellin"/>
    <property type="match status" value="1"/>
</dbReference>
<dbReference type="PANTHER" id="PTHR42792">
    <property type="entry name" value="FLAGELLIN"/>
    <property type="match status" value="1"/>
</dbReference>
<feature type="domain" description="Flagellin C-terminal" evidence="7">
    <location>
        <begin position="292"/>
        <end position="376"/>
    </location>
</feature>
<dbReference type="Pfam" id="PF00700">
    <property type="entry name" value="Flagellin_C"/>
    <property type="match status" value="1"/>
</dbReference>
<dbReference type="Proteomes" id="UP000269041">
    <property type="component" value="Unassembled WGS sequence"/>
</dbReference>
<dbReference type="GO" id="GO:0005576">
    <property type="term" value="C:extracellular region"/>
    <property type="evidence" value="ECO:0007669"/>
    <property type="project" value="UniProtKB-SubCell"/>
</dbReference>
<feature type="domain" description="Flagellin N-terminal" evidence="6">
    <location>
        <begin position="5"/>
        <end position="142"/>
    </location>
</feature>
<keyword evidence="10" id="KW-0282">Flagellum</keyword>
<protein>
    <recommendedName>
        <fullName evidence="5">Flagellin</fullName>
    </recommendedName>
</protein>
<comment type="subcellular location">
    <subcellularLocation>
        <location evidence="5">Secreted</location>
    </subcellularLocation>
    <subcellularLocation>
        <location evidence="5">Bacterial flagellum</location>
    </subcellularLocation>
</comment>
<evidence type="ECO:0000313" key="11">
    <source>
        <dbReference type="Proteomes" id="UP000269041"/>
    </source>
</evidence>
<keyword evidence="11" id="KW-1185">Reference proteome</keyword>
<reference evidence="8 12" key="2">
    <citation type="submission" date="2019-09" db="EMBL/GenBank/DDBJ databases">
        <title>Draft genome sequencing and comparative genomics of hatchery-associated Vibrios.</title>
        <authorList>
            <person name="Kehlet-Delgado H."/>
            <person name="Mueller R.S."/>
        </authorList>
    </citation>
    <scope>NUCLEOTIDE SEQUENCE [LARGE SCALE GENOMIC DNA]</scope>
    <source>
        <strain evidence="8 12">99-46-Y</strain>
    </source>
</reference>
<dbReference type="Gene3D" id="6.10.10.10">
    <property type="entry name" value="Flagellar export chaperone, C-terminal domain"/>
    <property type="match status" value="1"/>
</dbReference>
<evidence type="ECO:0000313" key="10">
    <source>
        <dbReference type="EMBL" id="RSD32867.1"/>
    </source>
</evidence>
<dbReference type="NCBIfam" id="NF006466">
    <property type="entry name" value="PRK08869.1-1"/>
    <property type="match status" value="1"/>
</dbReference>
<evidence type="ECO:0000313" key="8">
    <source>
        <dbReference type="EMBL" id="NOH72463.1"/>
    </source>
</evidence>
<dbReference type="PRINTS" id="PR00207">
    <property type="entry name" value="FLAGELLIN"/>
</dbReference>
<dbReference type="EMBL" id="RSFA01000138">
    <property type="protein sequence ID" value="RSD29111.1"/>
    <property type="molecule type" value="Genomic_DNA"/>
</dbReference>
<dbReference type="OrthoDB" id="9796789at2"/>
<evidence type="ECO:0000313" key="12">
    <source>
        <dbReference type="Proteomes" id="UP000565719"/>
    </source>
</evidence>
<evidence type="ECO:0000259" key="6">
    <source>
        <dbReference type="Pfam" id="PF00669"/>
    </source>
</evidence>
<proteinExistence type="inferred from homology"/>
<dbReference type="InterPro" id="IPR046358">
    <property type="entry name" value="Flagellin_C"/>
</dbReference>
<dbReference type="GO" id="GO:0009288">
    <property type="term" value="C:bacterial-type flagellum"/>
    <property type="evidence" value="ECO:0007669"/>
    <property type="project" value="UniProtKB-SubCell"/>
</dbReference>
<keyword evidence="10" id="KW-0969">Cilium</keyword>
<dbReference type="Gene3D" id="1.20.1330.10">
    <property type="entry name" value="f41 fragment of flagellin, N-terminal domain"/>
    <property type="match status" value="1"/>
</dbReference>
<accession>A0A3R9E2M0</accession>
<dbReference type="AlphaFoldDB" id="A0A3R9E2M0"/>
<name>A0A3R9E2M0_9VIBR</name>
<comment type="function">
    <text evidence="5">Flagellin is the subunit protein which polymerizes to form the filaments of bacterial flagella.</text>
</comment>
<dbReference type="GO" id="GO:0005198">
    <property type="term" value="F:structural molecule activity"/>
    <property type="evidence" value="ECO:0007669"/>
    <property type="project" value="UniProtKB-UniRule"/>
</dbReference>
<reference evidence="10 11" key="1">
    <citation type="submission" date="2018-12" db="EMBL/GenBank/DDBJ databases">
        <title>Genomic taxonomy of the Vibrionaceae family.</title>
        <authorList>
            <person name="Gomez-Gil B."/>
            <person name="Enciso-Ibarra K."/>
        </authorList>
    </citation>
    <scope>NUCLEOTIDE SEQUENCE [LARGE SCALE GENOMIC DNA]</scope>
    <source>
        <strain evidence="10 11">CAIM 594</strain>
    </source>
</reference>
<evidence type="ECO:0000256" key="3">
    <source>
        <dbReference type="ARBA" id="ARBA00023054"/>
    </source>
</evidence>
<sequence length="377" mass="39681">MAVNVNTNVAAMTAQRYLNSATAAQETSMERLSSGFKINSAKDDAAGMQISNRLSSQSRGLDVAVRNANDGISITQTAEGAMNETTNILQRMRDLSLQSANGSNSKSERIALQEEVTALNDELNRIAETTSFGGNKLLNGTFATKSFQIGADNGEAVMLTLENLRSDNAMMGGSIYVAAEAKDKDWGVDAAANELTIGFNDVFGDAQTITINAKEGDDIEELATYINGQNDMVKASVGDDGNIQIFAGNNKVDGALTFGGSLSGELNFGAAEDITVDTVNITSVAGAQEAVAIVDTALQFVDSHRAELGAFQNRFSHAISNLDNINENVNASKSRIKDTDFAKETTALTKAQILTQASSSVLAQAKQAPNSALGLLG</sequence>
<comment type="similarity">
    <text evidence="1 5">Belongs to the bacterial flagellin family.</text>
</comment>
<dbReference type="Proteomes" id="UP000565719">
    <property type="component" value="Unassembled WGS sequence"/>
</dbReference>
<dbReference type="InterPro" id="IPR001492">
    <property type="entry name" value="Flagellin"/>
</dbReference>